<feature type="compositionally biased region" description="Low complexity" evidence="1">
    <location>
        <begin position="22"/>
        <end position="49"/>
    </location>
</feature>
<dbReference type="HOGENOM" id="CLU_2473034_0_0_1"/>
<gene>
    <name evidence="2" type="ORF">OsI_31849</name>
</gene>
<reference evidence="2 3" key="1">
    <citation type="journal article" date="2005" name="PLoS Biol.">
        <title>The genomes of Oryza sativa: a history of duplications.</title>
        <authorList>
            <person name="Yu J."/>
            <person name="Wang J."/>
            <person name="Lin W."/>
            <person name="Li S."/>
            <person name="Li H."/>
            <person name="Zhou J."/>
            <person name="Ni P."/>
            <person name="Dong W."/>
            <person name="Hu S."/>
            <person name="Zeng C."/>
            <person name="Zhang J."/>
            <person name="Zhang Y."/>
            <person name="Li R."/>
            <person name="Xu Z."/>
            <person name="Li S."/>
            <person name="Li X."/>
            <person name="Zheng H."/>
            <person name="Cong L."/>
            <person name="Lin L."/>
            <person name="Yin J."/>
            <person name="Geng J."/>
            <person name="Li G."/>
            <person name="Shi J."/>
            <person name="Liu J."/>
            <person name="Lv H."/>
            <person name="Li J."/>
            <person name="Wang J."/>
            <person name="Deng Y."/>
            <person name="Ran L."/>
            <person name="Shi X."/>
            <person name="Wang X."/>
            <person name="Wu Q."/>
            <person name="Li C."/>
            <person name="Ren X."/>
            <person name="Wang J."/>
            <person name="Wang X."/>
            <person name="Li D."/>
            <person name="Liu D."/>
            <person name="Zhang X."/>
            <person name="Ji Z."/>
            <person name="Zhao W."/>
            <person name="Sun Y."/>
            <person name="Zhang Z."/>
            <person name="Bao J."/>
            <person name="Han Y."/>
            <person name="Dong L."/>
            <person name="Ji J."/>
            <person name="Chen P."/>
            <person name="Wu S."/>
            <person name="Liu J."/>
            <person name="Xiao Y."/>
            <person name="Bu D."/>
            <person name="Tan J."/>
            <person name="Yang L."/>
            <person name="Ye C."/>
            <person name="Zhang J."/>
            <person name="Xu J."/>
            <person name="Zhou Y."/>
            <person name="Yu Y."/>
            <person name="Zhang B."/>
            <person name="Zhuang S."/>
            <person name="Wei H."/>
            <person name="Liu B."/>
            <person name="Lei M."/>
            <person name="Yu H."/>
            <person name="Li Y."/>
            <person name="Xu H."/>
            <person name="Wei S."/>
            <person name="He X."/>
            <person name="Fang L."/>
            <person name="Zhang Z."/>
            <person name="Zhang Y."/>
            <person name="Huang X."/>
            <person name="Su Z."/>
            <person name="Tong W."/>
            <person name="Li J."/>
            <person name="Tong Z."/>
            <person name="Li S."/>
            <person name="Ye J."/>
            <person name="Wang L."/>
            <person name="Fang L."/>
            <person name="Lei T."/>
            <person name="Chen C."/>
            <person name="Chen H."/>
            <person name="Xu Z."/>
            <person name="Li H."/>
            <person name="Huang H."/>
            <person name="Zhang F."/>
            <person name="Xu H."/>
            <person name="Li N."/>
            <person name="Zhao C."/>
            <person name="Li S."/>
            <person name="Dong L."/>
            <person name="Huang Y."/>
            <person name="Li L."/>
            <person name="Xi Y."/>
            <person name="Qi Q."/>
            <person name="Li W."/>
            <person name="Zhang B."/>
            <person name="Hu W."/>
            <person name="Zhang Y."/>
            <person name="Tian X."/>
            <person name="Jiao Y."/>
            <person name="Liang X."/>
            <person name="Jin J."/>
            <person name="Gao L."/>
            <person name="Zheng W."/>
            <person name="Hao B."/>
            <person name="Liu S."/>
            <person name="Wang W."/>
            <person name="Yuan L."/>
            <person name="Cao M."/>
            <person name="McDermott J."/>
            <person name="Samudrala R."/>
            <person name="Wang J."/>
            <person name="Wong G.K."/>
            <person name="Yang H."/>
        </authorList>
    </citation>
    <scope>NUCLEOTIDE SEQUENCE [LARGE SCALE GENOMIC DNA]</scope>
    <source>
        <strain evidence="3">cv. 93-11</strain>
    </source>
</reference>
<keyword evidence="3" id="KW-1185">Reference proteome</keyword>
<protein>
    <submittedName>
        <fullName evidence="2">Uncharacterized protein</fullName>
    </submittedName>
</protein>
<evidence type="ECO:0000313" key="2">
    <source>
        <dbReference type="EMBL" id="EEC84792.1"/>
    </source>
</evidence>
<feature type="compositionally biased region" description="Basic residues" evidence="1">
    <location>
        <begin position="61"/>
        <end position="70"/>
    </location>
</feature>
<dbReference type="EMBL" id="CM000134">
    <property type="protein sequence ID" value="EEC84792.1"/>
    <property type="molecule type" value="Genomic_DNA"/>
</dbReference>
<dbReference type="Gramene" id="BGIOSGA031011-TA">
    <property type="protein sequence ID" value="BGIOSGA031011-PA"/>
    <property type="gene ID" value="BGIOSGA031011"/>
</dbReference>
<evidence type="ECO:0000313" key="3">
    <source>
        <dbReference type="Proteomes" id="UP000007015"/>
    </source>
</evidence>
<evidence type="ECO:0000256" key="1">
    <source>
        <dbReference type="SAM" id="MobiDB-lite"/>
    </source>
</evidence>
<dbReference type="AlphaFoldDB" id="B8BCW4"/>
<sequence>MTEADDDGAAADAVRSDGGHGSSSSQRRCSSPAADDAPSPAGSRSRSSSIDQIKANLFRIERRKKRRRRTHAETYTEKARERGEWESH</sequence>
<proteinExistence type="predicted"/>
<organism evidence="2 3">
    <name type="scientific">Oryza sativa subsp. indica</name>
    <name type="common">Rice</name>
    <dbReference type="NCBI Taxonomy" id="39946"/>
    <lineage>
        <taxon>Eukaryota</taxon>
        <taxon>Viridiplantae</taxon>
        <taxon>Streptophyta</taxon>
        <taxon>Embryophyta</taxon>
        <taxon>Tracheophyta</taxon>
        <taxon>Spermatophyta</taxon>
        <taxon>Magnoliopsida</taxon>
        <taxon>Liliopsida</taxon>
        <taxon>Poales</taxon>
        <taxon>Poaceae</taxon>
        <taxon>BOP clade</taxon>
        <taxon>Oryzoideae</taxon>
        <taxon>Oryzeae</taxon>
        <taxon>Oryzinae</taxon>
        <taxon>Oryza</taxon>
        <taxon>Oryza sativa</taxon>
    </lineage>
</organism>
<name>B8BCW4_ORYSI</name>
<feature type="compositionally biased region" description="Basic and acidic residues" evidence="1">
    <location>
        <begin position="71"/>
        <end position="88"/>
    </location>
</feature>
<dbReference type="Proteomes" id="UP000007015">
    <property type="component" value="Chromosome 9"/>
</dbReference>
<accession>B8BCW4</accession>
<feature type="region of interest" description="Disordered" evidence="1">
    <location>
        <begin position="1"/>
        <end position="88"/>
    </location>
</feature>